<feature type="transmembrane region" description="Helical" evidence="7">
    <location>
        <begin position="71"/>
        <end position="92"/>
    </location>
</feature>
<feature type="transmembrane region" description="Helical" evidence="7">
    <location>
        <begin position="104"/>
        <end position="135"/>
    </location>
</feature>
<dbReference type="GO" id="GO:0005886">
    <property type="term" value="C:plasma membrane"/>
    <property type="evidence" value="ECO:0007669"/>
    <property type="project" value="UniProtKB-SubCell"/>
</dbReference>
<evidence type="ECO:0000256" key="7">
    <source>
        <dbReference type="SAM" id="Phobius"/>
    </source>
</evidence>
<evidence type="ECO:0000256" key="5">
    <source>
        <dbReference type="ARBA" id="ARBA00022989"/>
    </source>
</evidence>
<accession>A0A0P7ZSY4</accession>
<dbReference type="PANTHER" id="PTHR33778:SF1">
    <property type="entry name" value="MAGNESIUM TRANSPORTER YHID-RELATED"/>
    <property type="match status" value="1"/>
</dbReference>
<reference evidence="9 10" key="1">
    <citation type="submission" date="2015-09" db="EMBL/GenBank/DDBJ databases">
        <title>Identification and resolution of microdiversity through metagenomic sequencing of parallel consortia.</title>
        <authorList>
            <person name="Nelson W.C."/>
            <person name="Romine M.F."/>
            <person name="Lindemann S.R."/>
        </authorList>
    </citation>
    <scope>NUCLEOTIDE SEQUENCE [LARGE SCALE GENOMIC DNA]</scope>
    <source>
        <strain evidence="9">Ana</strain>
    </source>
</reference>
<evidence type="ECO:0000256" key="2">
    <source>
        <dbReference type="ARBA" id="ARBA00009298"/>
    </source>
</evidence>
<sequence>MTELSGLTPVGIGEVVLRLGCALLGSLVIGLERESKEKAAGLRTNLLVGLGAAMVVIVPIQVGAVQQSVDVLGRSIQGVMTGAGFVGAGTVFRKNRVHGLTSAAAVWVSAALSIAAACGQWQLCLIGAAIAWIVLRILDNVEKFV</sequence>
<comment type="subcellular location">
    <subcellularLocation>
        <location evidence="1">Cell membrane</location>
        <topology evidence="1">Multi-pass membrane protein</topology>
    </subcellularLocation>
</comment>
<dbReference type="EMBL" id="LJZR01000005">
    <property type="protein sequence ID" value="KPQ36628.1"/>
    <property type="molecule type" value="Genomic_DNA"/>
</dbReference>
<keyword evidence="3" id="KW-1003">Cell membrane</keyword>
<organism evidence="9 10">
    <name type="scientific">Phormidesmis priestleyi Ana</name>
    <dbReference type="NCBI Taxonomy" id="1666911"/>
    <lineage>
        <taxon>Bacteria</taxon>
        <taxon>Bacillati</taxon>
        <taxon>Cyanobacteriota</taxon>
        <taxon>Cyanophyceae</taxon>
        <taxon>Leptolyngbyales</taxon>
        <taxon>Leptolyngbyaceae</taxon>
        <taxon>Phormidesmis</taxon>
    </lineage>
</organism>
<evidence type="ECO:0000256" key="4">
    <source>
        <dbReference type="ARBA" id="ARBA00022692"/>
    </source>
</evidence>
<feature type="transmembrane region" description="Helical" evidence="7">
    <location>
        <begin position="44"/>
        <end position="65"/>
    </location>
</feature>
<comment type="similarity">
    <text evidence="2">Belongs to the MgtC/SapB family.</text>
</comment>
<dbReference type="PATRIC" id="fig|1666911.3.peg.3311"/>
<evidence type="ECO:0000313" key="10">
    <source>
        <dbReference type="Proteomes" id="UP000050465"/>
    </source>
</evidence>
<gene>
    <name evidence="9" type="primary">mgtC</name>
    <name evidence="9" type="ORF">HLUCCA11_05530</name>
</gene>
<keyword evidence="6 7" id="KW-0472">Membrane</keyword>
<dbReference type="Pfam" id="PF02308">
    <property type="entry name" value="MgtC"/>
    <property type="match status" value="1"/>
</dbReference>
<evidence type="ECO:0000256" key="3">
    <source>
        <dbReference type="ARBA" id="ARBA00022475"/>
    </source>
</evidence>
<evidence type="ECO:0000256" key="1">
    <source>
        <dbReference type="ARBA" id="ARBA00004651"/>
    </source>
</evidence>
<keyword evidence="4 7" id="KW-0812">Transmembrane</keyword>
<evidence type="ECO:0000256" key="6">
    <source>
        <dbReference type="ARBA" id="ARBA00023136"/>
    </source>
</evidence>
<dbReference type="STRING" id="1666911.HLUCCA11_05530"/>
<name>A0A0P7ZSY4_9CYAN</name>
<comment type="caution">
    <text evidence="9">The sequence shown here is derived from an EMBL/GenBank/DDBJ whole genome shotgun (WGS) entry which is preliminary data.</text>
</comment>
<feature type="domain" description="MgtC/SapB/SrpB/YhiD N-terminal" evidence="8">
    <location>
        <begin position="19"/>
        <end position="143"/>
    </location>
</feature>
<evidence type="ECO:0000259" key="8">
    <source>
        <dbReference type="Pfam" id="PF02308"/>
    </source>
</evidence>
<evidence type="ECO:0000313" key="9">
    <source>
        <dbReference type="EMBL" id="KPQ36628.1"/>
    </source>
</evidence>
<feature type="transmembrane region" description="Helical" evidence="7">
    <location>
        <begin position="15"/>
        <end position="32"/>
    </location>
</feature>
<keyword evidence="5 7" id="KW-1133">Transmembrane helix</keyword>
<dbReference type="Proteomes" id="UP000050465">
    <property type="component" value="Unassembled WGS sequence"/>
</dbReference>
<proteinExistence type="inferred from homology"/>
<dbReference type="AlphaFoldDB" id="A0A0P7ZSY4"/>
<dbReference type="PANTHER" id="PTHR33778">
    <property type="entry name" value="PROTEIN MGTC"/>
    <property type="match status" value="1"/>
</dbReference>
<dbReference type="InterPro" id="IPR003416">
    <property type="entry name" value="MgtC/SapB/SrpB/YhiD_fam"/>
</dbReference>
<protein>
    <submittedName>
        <fullName evidence="9">Putative Mg2+ transporter-C (MgtC) family protein</fullName>
    </submittedName>
</protein>
<dbReference type="PRINTS" id="PR01837">
    <property type="entry name" value="MGTCSAPBPROT"/>
</dbReference>
<dbReference type="InterPro" id="IPR049177">
    <property type="entry name" value="MgtC_SapB_SrpB_YhiD_N"/>
</dbReference>